<dbReference type="Proteomes" id="UP001341281">
    <property type="component" value="Chromosome 01"/>
</dbReference>
<dbReference type="EMBL" id="CP144745">
    <property type="protein sequence ID" value="WVZ51802.1"/>
    <property type="molecule type" value="Genomic_DNA"/>
</dbReference>
<feature type="region of interest" description="Disordered" evidence="1">
    <location>
        <begin position="1"/>
        <end position="23"/>
    </location>
</feature>
<proteinExistence type="predicted"/>
<feature type="region of interest" description="Disordered" evidence="1">
    <location>
        <begin position="54"/>
        <end position="74"/>
    </location>
</feature>
<name>A0AAQ3PRY3_PASNO</name>
<reference evidence="2 3" key="1">
    <citation type="submission" date="2024-02" db="EMBL/GenBank/DDBJ databases">
        <title>High-quality chromosome-scale genome assembly of Pensacola bahiagrass (Paspalum notatum Flugge var. saurae).</title>
        <authorList>
            <person name="Vega J.M."/>
            <person name="Podio M."/>
            <person name="Orjuela J."/>
            <person name="Siena L.A."/>
            <person name="Pessino S.C."/>
            <person name="Combes M.C."/>
            <person name="Mariac C."/>
            <person name="Albertini E."/>
            <person name="Pupilli F."/>
            <person name="Ortiz J.P.A."/>
            <person name="Leblanc O."/>
        </authorList>
    </citation>
    <scope>NUCLEOTIDE SEQUENCE [LARGE SCALE GENOMIC DNA]</scope>
    <source>
        <strain evidence="2">R1</strain>
        <tissue evidence="2">Leaf</tissue>
    </source>
</reference>
<feature type="compositionally biased region" description="Basic and acidic residues" evidence="1">
    <location>
        <begin position="61"/>
        <end position="74"/>
    </location>
</feature>
<protein>
    <submittedName>
        <fullName evidence="2">Uncharacterized protein</fullName>
    </submittedName>
</protein>
<evidence type="ECO:0000313" key="3">
    <source>
        <dbReference type="Proteomes" id="UP001341281"/>
    </source>
</evidence>
<dbReference type="AlphaFoldDB" id="A0AAQ3PRY3"/>
<evidence type="ECO:0000256" key="1">
    <source>
        <dbReference type="SAM" id="MobiDB-lite"/>
    </source>
</evidence>
<feature type="compositionally biased region" description="Basic and acidic residues" evidence="1">
    <location>
        <begin position="1"/>
        <end position="10"/>
    </location>
</feature>
<evidence type="ECO:0000313" key="2">
    <source>
        <dbReference type="EMBL" id="WVZ51802.1"/>
    </source>
</evidence>
<accession>A0AAQ3PRY3</accession>
<sequence length="74" mass="8304">MARSADHITKSADQGPPDLPSQPIATSLIHIMKKTQVHSNPTARPSIQCIQRPKMHQVMDPQRHQSKGEAKWPM</sequence>
<keyword evidence="3" id="KW-1185">Reference proteome</keyword>
<gene>
    <name evidence="2" type="ORF">U9M48_002912</name>
</gene>
<organism evidence="2 3">
    <name type="scientific">Paspalum notatum var. saurae</name>
    <dbReference type="NCBI Taxonomy" id="547442"/>
    <lineage>
        <taxon>Eukaryota</taxon>
        <taxon>Viridiplantae</taxon>
        <taxon>Streptophyta</taxon>
        <taxon>Embryophyta</taxon>
        <taxon>Tracheophyta</taxon>
        <taxon>Spermatophyta</taxon>
        <taxon>Magnoliopsida</taxon>
        <taxon>Liliopsida</taxon>
        <taxon>Poales</taxon>
        <taxon>Poaceae</taxon>
        <taxon>PACMAD clade</taxon>
        <taxon>Panicoideae</taxon>
        <taxon>Andropogonodae</taxon>
        <taxon>Paspaleae</taxon>
        <taxon>Paspalinae</taxon>
        <taxon>Paspalum</taxon>
    </lineage>
</organism>